<keyword evidence="5" id="KW-1133">Transmembrane helix</keyword>
<dbReference type="AlphaFoldDB" id="A0A4R0KPW5"/>
<keyword evidence="1" id="KW-0808">Transferase</keyword>
<dbReference type="CDD" id="cd16917">
    <property type="entry name" value="HATPase_UhpB-NarQ-NarX-like"/>
    <property type="match status" value="1"/>
</dbReference>
<keyword evidence="5" id="KW-0472">Membrane</keyword>
<evidence type="ECO:0000256" key="5">
    <source>
        <dbReference type="SAM" id="Phobius"/>
    </source>
</evidence>
<reference evidence="8 9" key="1">
    <citation type="submission" date="2019-02" db="EMBL/GenBank/DDBJ databases">
        <title>Kribbella capetownensis sp. nov. and Kribbella speibonae sp. nov., isolated from soil.</title>
        <authorList>
            <person name="Curtis S.M."/>
            <person name="Norton I."/>
            <person name="Everest G.J."/>
            <person name="Meyers P.R."/>
        </authorList>
    </citation>
    <scope>NUCLEOTIDE SEQUENCE [LARGE SCALE GENOMIC DNA]</scope>
    <source>
        <strain evidence="8 9">NRRL B-24813</strain>
    </source>
</reference>
<feature type="transmembrane region" description="Helical" evidence="5">
    <location>
        <begin position="280"/>
        <end position="308"/>
    </location>
</feature>
<dbReference type="InterPro" id="IPR003594">
    <property type="entry name" value="HATPase_dom"/>
</dbReference>
<feature type="transmembrane region" description="Helical" evidence="5">
    <location>
        <begin position="379"/>
        <end position="400"/>
    </location>
</feature>
<dbReference type="InterPro" id="IPR050482">
    <property type="entry name" value="Sensor_HK_TwoCompSys"/>
</dbReference>
<evidence type="ECO:0000256" key="2">
    <source>
        <dbReference type="ARBA" id="ARBA00022777"/>
    </source>
</evidence>
<dbReference type="GO" id="GO:0016020">
    <property type="term" value="C:membrane"/>
    <property type="evidence" value="ECO:0007669"/>
    <property type="project" value="InterPro"/>
</dbReference>
<dbReference type="InterPro" id="IPR011712">
    <property type="entry name" value="Sig_transdc_His_kin_sub3_dim/P"/>
</dbReference>
<dbReference type="PANTHER" id="PTHR24421">
    <property type="entry name" value="NITRATE/NITRITE SENSOR PROTEIN NARX-RELATED"/>
    <property type="match status" value="1"/>
</dbReference>
<keyword evidence="5" id="KW-0812">Transmembrane</keyword>
<gene>
    <name evidence="8" type="ORF">E0H73_14530</name>
</gene>
<evidence type="ECO:0000259" key="6">
    <source>
        <dbReference type="Pfam" id="PF02518"/>
    </source>
</evidence>
<comment type="caution">
    <text evidence="8">The sequence shown here is derived from an EMBL/GenBank/DDBJ whole genome shotgun (WGS) entry which is preliminary data.</text>
</comment>
<feature type="transmembrane region" description="Helical" evidence="5">
    <location>
        <begin position="145"/>
        <end position="165"/>
    </location>
</feature>
<dbReference type="Pfam" id="PF07730">
    <property type="entry name" value="HisKA_3"/>
    <property type="match status" value="1"/>
</dbReference>
<feature type="transmembrane region" description="Helical" evidence="5">
    <location>
        <begin position="172"/>
        <end position="197"/>
    </location>
</feature>
<dbReference type="OrthoDB" id="227596at2"/>
<keyword evidence="9" id="KW-1185">Reference proteome</keyword>
<dbReference type="Pfam" id="PF02518">
    <property type="entry name" value="HATPase_c"/>
    <property type="match status" value="1"/>
</dbReference>
<feature type="region of interest" description="Disordered" evidence="4">
    <location>
        <begin position="1"/>
        <end position="23"/>
    </location>
</feature>
<feature type="transmembrane region" description="Helical" evidence="5">
    <location>
        <begin position="242"/>
        <end position="260"/>
    </location>
</feature>
<protein>
    <submittedName>
        <fullName evidence="8">Two-component sensor histidine kinase</fullName>
    </submittedName>
</protein>
<dbReference type="EMBL" id="SJKB01000004">
    <property type="protein sequence ID" value="TCC61947.1"/>
    <property type="molecule type" value="Genomic_DNA"/>
</dbReference>
<dbReference type="Proteomes" id="UP000291144">
    <property type="component" value="Unassembled WGS sequence"/>
</dbReference>
<evidence type="ECO:0000256" key="1">
    <source>
        <dbReference type="ARBA" id="ARBA00022679"/>
    </source>
</evidence>
<evidence type="ECO:0000259" key="7">
    <source>
        <dbReference type="Pfam" id="PF07730"/>
    </source>
</evidence>
<organism evidence="8 9">
    <name type="scientific">Kribbella pittospori</name>
    <dbReference type="NCBI Taxonomy" id="722689"/>
    <lineage>
        <taxon>Bacteria</taxon>
        <taxon>Bacillati</taxon>
        <taxon>Actinomycetota</taxon>
        <taxon>Actinomycetes</taxon>
        <taxon>Propionibacteriales</taxon>
        <taxon>Kribbellaceae</taxon>
        <taxon>Kribbella</taxon>
    </lineage>
</organism>
<feature type="compositionally biased region" description="Polar residues" evidence="4">
    <location>
        <begin position="1"/>
        <end position="13"/>
    </location>
</feature>
<feature type="transmembrane region" description="Helical" evidence="5">
    <location>
        <begin position="346"/>
        <end position="367"/>
    </location>
</feature>
<evidence type="ECO:0000256" key="4">
    <source>
        <dbReference type="SAM" id="MobiDB-lite"/>
    </source>
</evidence>
<evidence type="ECO:0000313" key="8">
    <source>
        <dbReference type="EMBL" id="TCC61947.1"/>
    </source>
</evidence>
<dbReference type="GO" id="GO:0000155">
    <property type="term" value="F:phosphorelay sensor kinase activity"/>
    <property type="evidence" value="ECO:0007669"/>
    <property type="project" value="InterPro"/>
</dbReference>
<feature type="transmembrane region" description="Helical" evidence="5">
    <location>
        <begin position="203"/>
        <end position="230"/>
    </location>
</feature>
<feature type="region of interest" description="Disordered" evidence="4">
    <location>
        <begin position="81"/>
        <end position="106"/>
    </location>
</feature>
<dbReference type="InterPro" id="IPR036890">
    <property type="entry name" value="HATPase_C_sf"/>
</dbReference>
<dbReference type="SUPFAM" id="SSF55874">
    <property type="entry name" value="ATPase domain of HSP90 chaperone/DNA topoisomerase II/histidine kinase"/>
    <property type="match status" value="1"/>
</dbReference>
<keyword evidence="2 8" id="KW-0418">Kinase</keyword>
<sequence>MPCSSIGTGARTASRTRQKPRTSRGFRSVFAAFEAVVDMSNSFESALPSALDTSASDRTGPRRQVRGSRRDPEILLGALGAWPYPPVGSRTDDEPVSTTSEGTGPTDRRLRSVALAVLAVASAQTVVTVVAATASGLSWTRLIDLFVVTNALIGICLALTGWPIADRHPRNLVGWSLLAGGLFYGSTGFGTSVLAWLGEPSTFWRGFATLTNGGWTWALATFLPLSLVLFPDGRLPSRRWRWVVVVLVVTGVTWTASAVLDPKGGLTSELGIPGYPAWSGFVQIVWLQNASSIGLAVGYLSALAAVVVRYRRGCEQTRRQILWLLLAMILMVGCFLVAAAAGSESLLVGVLPILLVPVAIAIAVLRYQLLDIRLVVSRSVLYLLLTGGVVAGYLALVLLLDRTVRHQVSLNSSVLATLVIALAFNPVRVWLQRLIHRAFYGARQDPVRAMAEVGARLGTAAGSGLDGVLEALCRVMHFPAAAVLVDGNQVSAYGDLPAVRHAIALRSGSERLGELVVGLRSGEQRLAPADERVLTLLAAPLAVAVQARRLADQLRDSRERVISGREEERRRIRRDLHDGLGPVLTAVVLNADAALRLLDRDRERSSVLLVSLRDLTIGAVEEIRRLVDQLRPPALDGLGLLGALREYAVTAGRRSDGGPLGITVDAPAELGELPAAVEVATYRIVTEALTNVIRHSNATSAGVRLSVQNRRLSMEVRDNGVNDGPHWQPGVGLTSITERAAELGGECDIRYDRTGCTVSVVLPLGPSVLEVRA</sequence>
<feature type="compositionally biased region" description="Basic residues" evidence="4">
    <location>
        <begin position="14"/>
        <end position="23"/>
    </location>
</feature>
<evidence type="ECO:0000256" key="3">
    <source>
        <dbReference type="ARBA" id="ARBA00023012"/>
    </source>
</evidence>
<accession>A0A4R0KPW5</accession>
<dbReference type="Gene3D" id="1.20.5.1930">
    <property type="match status" value="1"/>
</dbReference>
<proteinExistence type="predicted"/>
<dbReference type="GO" id="GO:0046983">
    <property type="term" value="F:protein dimerization activity"/>
    <property type="evidence" value="ECO:0007669"/>
    <property type="project" value="InterPro"/>
</dbReference>
<feature type="domain" description="Histidine kinase/HSP90-like ATPase" evidence="6">
    <location>
        <begin position="678"/>
        <end position="765"/>
    </location>
</feature>
<feature type="transmembrane region" description="Helical" evidence="5">
    <location>
        <begin position="320"/>
        <end position="340"/>
    </location>
</feature>
<evidence type="ECO:0000313" key="9">
    <source>
        <dbReference type="Proteomes" id="UP000291144"/>
    </source>
</evidence>
<feature type="transmembrane region" description="Helical" evidence="5">
    <location>
        <begin position="113"/>
        <end position="139"/>
    </location>
</feature>
<keyword evidence="3" id="KW-0902">Two-component regulatory system</keyword>
<feature type="transmembrane region" description="Helical" evidence="5">
    <location>
        <begin position="412"/>
        <end position="431"/>
    </location>
</feature>
<dbReference type="Gene3D" id="3.30.565.10">
    <property type="entry name" value="Histidine kinase-like ATPase, C-terminal domain"/>
    <property type="match status" value="1"/>
</dbReference>
<feature type="domain" description="Signal transduction histidine kinase subgroup 3 dimerisation and phosphoacceptor" evidence="7">
    <location>
        <begin position="568"/>
        <end position="635"/>
    </location>
</feature>
<name>A0A4R0KPW5_9ACTN</name>